<evidence type="ECO:0000256" key="6">
    <source>
        <dbReference type="ARBA" id="ARBA00022801"/>
    </source>
</evidence>
<evidence type="ECO:0000256" key="1">
    <source>
        <dbReference type="ARBA" id="ARBA00000707"/>
    </source>
</evidence>
<dbReference type="GO" id="GO:0005509">
    <property type="term" value="F:calcium ion binding"/>
    <property type="evidence" value="ECO:0007669"/>
    <property type="project" value="InterPro"/>
</dbReference>
<dbReference type="EMBL" id="OU892282">
    <property type="protein sequence ID" value="CAG9770866.1"/>
    <property type="molecule type" value="Genomic_DNA"/>
</dbReference>
<organism evidence="10 11">
    <name type="scientific">Ceutorhynchus assimilis</name>
    <name type="common">cabbage seed weevil</name>
    <dbReference type="NCBI Taxonomy" id="467358"/>
    <lineage>
        <taxon>Eukaryota</taxon>
        <taxon>Metazoa</taxon>
        <taxon>Ecdysozoa</taxon>
        <taxon>Arthropoda</taxon>
        <taxon>Hexapoda</taxon>
        <taxon>Insecta</taxon>
        <taxon>Pterygota</taxon>
        <taxon>Neoptera</taxon>
        <taxon>Endopterygota</taxon>
        <taxon>Coleoptera</taxon>
        <taxon>Polyphaga</taxon>
        <taxon>Cucujiformia</taxon>
        <taxon>Curculionidae</taxon>
        <taxon>Ceutorhynchinae</taxon>
        <taxon>Ceutorhynchus</taxon>
    </lineage>
</organism>
<dbReference type="AlphaFoldDB" id="A0A9N9MUF7"/>
<evidence type="ECO:0000256" key="4">
    <source>
        <dbReference type="ARBA" id="ARBA00022670"/>
    </source>
</evidence>
<feature type="domain" description="EF-hand" evidence="9">
    <location>
        <begin position="80"/>
        <end position="115"/>
    </location>
</feature>
<dbReference type="PANTHER" id="PTHR12473:SF17">
    <property type="entry name" value="UBIQUITIN CARBOXYL-TERMINAL HYDROLASE MINDY-3"/>
    <property type="match status" value="1"/>
</dbReference>
<keyword evidence="5 8" id="KW-0833">Ubl conjugation pathway</keyword>
<accession>A0A9N9MUF7</accession>
<dbReference type="InterPro" id="IPR025257">
    <property type="entry name" value="MINDY-3/4_CD"/>
</dbReference>
<evidence type="ECO:0000256" key="5">
    <source>
        <dbReference type="ARBA" id="ARBA00022786"/>
    </source>
</evidence>
<keyword evidence="11" id="KW-1185">Reference proteome</keyword>
<dbReference type="EC" id="3.4.19.12" evidence="8"/>
<dbReference type="InterPro" id="IPR002048">
    <property type="entry name" value="EF_hand_dom"/>
</dbReference>
<dbReference type="GO" id="GO:0004843">
    <property type="term" value="F:cysteine-type deubiquitinase activity"/>
    <property type="evidence" value="ECO:0007669"/>
    <property type="project" value="UniProtKB-UniRule"/>
</dbReference>
<keyword evidence="7 8" id="KW-0788">Thiol protease</keyword>
<proteinExistence type="inferred from homology"/>
<comment type="function">
    <text evidence="2 8">Hydrolase that can remove 'Lys-48'-linked conjugated ubiquitin from proteins.</text>
</comment>
<dbReference type="SMART" id="SM01174">
    <property type="entry name" value="DUF4205"/>
    <property type="match status" value="1"/>
</dbReference>
<dbReference type="GO" id="GO:0071108">
    <property type="term" value="P:protein K48-linked deubiquitination"/>
    <property type="evidence" value="ECO:0007669"/>
    <property type="project" value="InterPro"/>
</dbReference>
<dbReference type="SUPFAM" id="SSF47473">
    <property type="entry name" value="EF-hand"/>
    <property type="match status" value="1"/>
</dbReference>
<name>A0A9N9MUF7_9CUCU</name>
<dbReference type="Proteomes" id="UP001152799">
    <property type="component" value="Chromosome 6"/>
</dbReference>
<evidence type="ECO:0000256" key="3">
    <source>
        <dbReference type="ARBA" id="ARBA00011074"/>
    </source>
</evidence>
<sequence length="221" mass="25079">MITGRATTYVWDHYQNVSGLELKGIEKQSQVGFITIMEYHRFCTVGSFYKNPIHPVWVIGSDTHLTVLFSDEIRLVSPETKSEQARRVFKSFDPDGNNFISTDKLQEVLEALELVSEAEYVDIMKKKLDSESLGIILLNGFMDEFFPKEETSTPDMFTLVHYNGLAQSNISKQVQYHIGSAILLESDIKSICESNPMLTVLQTKWASIEVNWCDGVNPSLN</sequence>
<dbReference type="GO" id="GO:1990380">
    <property type="term" value="F:K48-linked deubiquitinase activity"/>
    <property type="evidence" value="ECO:0007669"/>
    <property type="project" value="UniProtKB-UniRule"/>
</dbReference>
<protein>
    <recommendedName>
        <fullName evidence="8">Ubiquitin carboxyl-terminal hydrolase MINDY</fullName>
        <ecNumber evidence="8">3.4.19.12</ecNumber>
    </recommendedName>
</protein>
<comment type="catalytic activity">
    <reaction evidence="1 8">
        <text>Thiol-dependent hydrolysis of ester, thioester, amide, peptide and isopeptide bonds formed by the C-terminal Gly of ubiquitin (a 76-residue protein attached to proteins as an intracellular targeting signal).</text>
        <dbReference type="EC" id="3.4.19.12"/>
    </reaction>
</comment>
<dbReference type="InterPro" id="IPR039785">
    <property type="entry name" value="MINY3/4"/>
</dbReference>
<dbReference type="OrthoDB" id="9981542at2759"/>
<dbReference type="Gene3D" id="1.10.238.10">
    <property type="entry name" value="EF-hand"/>
    <property type="match status" value="1"/>
</dbReference>
<evidence type="ECO:0000256" key="7">
    <source>
        <dbReference type="ARBA" id="ARBA00022807"/>
    </source>
</evidence>
<evidence type="ECO:0000313" key="10">
    <source>
        <dbReference type="EMBL" id="CAG9770866.1"/>
    </source>
</evidence>
<dbReference type="PANTHER" id="PTHR12473">
    <property type="entry name" value="UBIQUITIN CARBOXYL-TERMINAL HYDROLASE MINDY-4-RELATED"/>
    <property type="match status" value="1"/>
</dbReference>
<gene>
    <name evidence="10" type="ORF">CEUTPL_LOCUS11310</name>
</gene>
<evidence type="ECO:0000256" key="8">
    <source>
        <dbReference type="RuleBase" id="RU367088"/>
    </source>
</evidence>
<evidence type="ECO:0000313" key="11">
    <source>
        <dbReference type="Proteomes" id="UP001152799"/>
    </source>
</evidence>
<reference evidence="10" key="1">
    <citation type="submission" date="2022-01" db="EMBL/GenBank/DDBJ databases">
        <authorList>
            <person name="King R."/>
        </authorList>
    </citation>
    <scope>NUCLEOTIDE SEQUENCE</scope>
</reference>
<evidence type="ECO:0000259" key="9">
    <source>
        <dbReference type="PROSITE" id="PS50222"/>
    </source>
</evidence>
<dbReference type="PROSITE" id="PS50222">
    <property type="entry name" value="EF_HAND_2"/>
    <property type="match status" value="1"/>
</dbReference>
<dbReference type="Pfam" id="PF13898">
    <property type="entry name" value="MINDY-3_4_CD"/>
    <property type="match status" value="1"/>
</dbReference>
<dbReference type="GO" id="GO:0006508">
    <property type="term" value="P:proteolysis"/>
    <property type="evidence" value="ECO:0007669"/>
    <property type="project" value="UniProtKB-KW"/>
</dbReference>
<dbReference type="InterPro" id="IPR011992">
    <property type="entry name" value="EF-hand-dom_pair"/>
</dbReference>
<evidence type="ECO:0000256" key="2">
    <source>
        <dbReference type="ARBA" id="ARBA00002107"/>
    </source>
</evidence>
<keyword evidence="4 8" id="KW-0645">Protease</keyword>
<comment type="similarity">
    <text evidence="3 8">Belongs to the MINDY deubiquitinase family. FAM188 subfamily.</text>
</comment>
<keyword evidence="6 8" id="KW-0378">Hydrolase</keyword>